<evidence type="ECO:0000313" key="3">
    <source>
        <dbReference type="EMBL" id="SMD00581.1"/>
    </source>
</evidence>
<sequence>MSRVRHSLRYATAAVGIALALAGCGAGQISQTAGMEPAVNGGEGDVGPIAVRDIQLAYPPQGVYEPGSTAVVLGTLVNSALTDDELVSITSPAGQVTITGDKSLPAGRSLILEMPAGGLPTSSSRPTTTSSTPTSGTPTSGAPTSGAATSGSGTPASGATTTATTPRPTTTTQRPVTIGKVTVLLTGIGEEIRSGKTIELTFTFRSGSVTIPVPIAVPTTPRQPAAGGSGGGGGH</sequence>
<proteinExistence type="predicted"/>
<feature type="region of interest" description="Disordered" evidence="1">
    <location>
        <begin position="215"/>
        <end position="235"/>
    </location>
</feature>
<protein>
    <recommendedName>
        <fullName evidence="5">Copper(I)-binding protein</fullName>
    </recommendedName>
</protein>
<reference evidence="3 4" key="1">
    <citation type="submission" date="2017-04" db="EMBL/GenBank/DDBJ databases">
        <authorList>
            <person name="Afonso C.L."/>
            <person name="Miller P.J."/>
            <person name="Scott M.A."/>
            <person name="Spackman E."/>
            <person name="Goraichik I."/>
            <person name="Dimitrov K.M."/>
            <person name="Suarez D.L."/>
            <person name="Swayne D.E."/>
        </authorList>
    </citation>
    <scope>NUCLEOTIDE SEQUENCE [LARGE SCALE GENOMIC DNA]</scope>
    <source>
        <strain evidence="3 4">DSM 43828</strain>
    </source>
</reference>
<keyword evidence="4" id="KW-1185">Reference proteome</keyword>
<dbReference type="RefSeq" id="WP_084427868.1">
    <property type="nucleotide sequence ID" value="NZ_FWXV01000002.1"/>
</dbReference>
<name>A0A1Y5XKJ1_KIBAR</name>
<feature type="region of interest" description="Disordered" evidence="1">
    <location>
        <begin position="113"/>
        <end position="175"/>
    </location>
</feature>
<dbReference type="PROSITE" id="PS51257">
    <property type="entry name" value="PROKAR_LIPOPROTEIN"/>
    <property type="match status" value="1"/>
</dbReference>
<gene>
    <name evidence="3" type="ORF">SAMN05661093_03816</name>
</gene>
<dbReference type="Proteomes" id="UP000192674">
    <property type="component" value="Unassembled WGS sequence"/>
</dbReference>
<evidence type="ECO:0000256" key="2">
    <source>
        <dbReference type="SAM" id="SignalP"/>
    </source>
</evidence>
<feature type="signal peptide" evidence="2">
    <location>
        <begin position="1"/>
        <end position="22"/>
    </location>
</feature>
<feature type="chain" id="PRO_5038924504" description="Copper(I)-binding protein" evidence="2">
    <location>
        <begin position="23"/>
        <end position="235"/>
    </location>
</feature>
<evidence type="ECO:0000313" key="4">
    <source>
        <dbReference type="Proteomes" id="UP000192674"/>
    </source>
</evidence>
<evidence type="ECO:0000256" key="1">
    <source>
        <dbReference type="SAM" id="MobiDB-lite"/>
    </source>
</evidence>
<dbReference type="InterPro" id="IPR036182">
    <property type="entry name" value="PCuAC_sf"/>
</dbReference>
<evidence type="ECO:0008006" key="5">
    <source>
        <dbReference type="Google" id="ProtNLM"/>
    </source>
</evidence>
<accession>A0A1Y5XKJ1</accession>
<organism evidence="3 4">
    <name type="scientific">Kibdelosporangium aridum</name>
    <dbReference type="NCBI Taxonomy" id="2030"/>
    <lineage>
        <taxon>Bacteria</taxon>
        <taxon>Bacillati</taxon>
        <taxon>Actinomycetota</taxon>
        <taxon>Actinomycetes</taxon>
        <taxon>Pseudonocardiales</taxon>
        <taxon>Pseudonocardiaceae</taxon>
        <taxon>Kibdelosporangium</taxon>
    </lineage>
</organism>
<keyword evidence="2" id="KW-0732">Signal</keyword>
<dbReference type="EMBL" id="FWXV01000002">
    <property type="protein sequence ID" value="SMD00581.1"/>
    <property type="molecule type" value="Genomic_DNA"/>
</dbReference>
<dbReference type="OrthoDB" id="5188566at2"/>
<feature type="compositionally biased region" description="Low complexity" evidence="1">
    <location>
        <begin position="120"/>
        <end position="172"/>
    </location>
</feature>
<dbReference type="AlphaFoldDB" id="A0A1Y5XKJ1"/>
<dbReference type="Gene3D" id="2.60.40.1890">
    <property type="entry name" value="PCu(A)C copper chaperone"/>
    <property type="match status" value="1"/>
</dbReference>